<name>A0A0C3CVB1_HEBCY</name>
<feature type="region of interest" description="Disordered" evidence="1">
    <location>
        <begin position="492"/>
        <end position="514"/>
    </location>
</feature>
<feature type="compositionally biased region" description="Low complexity" evidence="1">
    <location>
        <begin position="445"/>
        <end position="458"/>
    </location>
</feature>
<protein>
    <submittedName>
        <fullName evidence="2">Uncharacterized protein</fullName>
    </submittedName>
</protein>
<feature type="region of interest" description="Disordered" evidence="1">
    <location>
        <begin position="554"/>
        <end position="594"/>
    </location>
</feature>
<dbReference type="STRING" id="686832.A0A0C3CVB1"/>
<organism evidence="2 3">
    <name type="scientific">Hebeloma cylindrosporum</name>
    <dbReference type="NCBI Taxonomy" id="76867"/>
    <lineage>
        <taxon>Eukaryota</taxon>
        <taxon>Fungi</taxon>
        <taxon>Dikarya</taxon>
        <taxon>Basidiomycota</taxon>
        <taxon>Agaricomycotina</taxon>
        <taxon>Agaricomycetes</taxon>
        <taxon>Agaricomycetidae</taxon>
        <taxon>Agaricales</taxon>
        <taxon>Agaricineae</taxon>
        <taxon>Hymenogastraceae</taxon>
        <taxon>Hebeloma</taxon>
    </lineage>
</organism>
<dbReference type="EMBL" id="KN831769">
    <property type="protein sequence ID" value="KIM48074.1"/>
    <property type="molecule type" value="Genomic_DNA"/>
</dbReference>
<dbReference type="Proteomes" id="UP000053424">
    <property type="component" value="Unassembled WGS sequence"/>
</dbReference>
<feature type="region of interest" description="Disordered" evidence="1">
    <location>
        <begin position="281"/>
        <end position="304"/>
    </location>
</feature>
<evidence type="ECO:0000313" key="2">
    <source>
        <dbReference type="EMBL" id="KIM48074.1"/>
    </source>
</evidence>
<dbReference type="HOGENOM" id="CLU_029047_0_0_1"/>
<feature type="region of interest" description="Disordered" evidence="1">
    <location>
        <begin position="94"/>
        <end position="199"/>
    </location>
</feature>
<dbReference type="AlphaFoldDB" id="A0A0C3CVB1"/>
<feature type="region of interest" description="Disordered" evidence="1">
    <location>
        <begin position="45"/>
        <end position="76"/>
    </location>
</feature>
<keyword evidence="3" id="KW-1185">Reference proteome</keyword>
<proteinExistence type="predicted"/>
<feature type="region of interest" description="Disordered" evidence="1">
    <location>
        <begin position="327"/>
        <end position="471"/>
    </location>
</feature>
<dbReference type="OrthoDB" id="3258416at2759"/>
<reference evidence="2 3" key="1">
    <citation type="submission" date="2014-04" db="EMBL/GenBank/DDBJ databases">
        <authorList>
            <consortium name="DOE Joint Genome Institute"/>
            <person name="Kuo A."/>
            <person name="Gay G."/>
            <person name="Dore J."/>
            <person name="Kohler A."/>
            <person name="Nagy L.G."/>
            <person name="Floudas D."/>
            <person name="Copeland A."/>
            <person name="Barry K.W."/>
            <person name="Cichocki N."/>
            <person name="Veneault-Fourrey C."/>
            <person name="LaButti K."/>
            <person name="Lindquist E.A."/>
            <person name="Lipzen A."/>
            <person name="Lundell T."/>
            <person name="Morin E."/>
            <person name="Murat C."/>
            <person name="Sun H."/>
            <person name="Tunlid A."/>
            <person name="Henrissat B."/>
            <person name="Grigoriev I.V."/>
            <person name="Hibbett D.S."/>
            <person name="Martin F."/>
            <person name="Nordberg H.P."/>
            <person name="Cantor M.N."/>
            <person name="Hua S.X."/>
        </authorList>
    </citation>
    <scope>NUCLEOTIDE SEQUENCE [LARGE SCALE GENOMIC DNA]</scope>
    <source>
        <strain evidence="3">h7</strain>
    </source>
</reference>
<feature type="compositionally biased region" description="Low complexity" evidence="1">
    <location>
        <begin position="55"/>
        <end position="66"/>
    </location>
</feature>
<accession>A0A0C3CVB1</accession>
<feature type="compositionally biased region" description="Polar residues" evidence="1">
    <location>
        <begin position="383"/>
        <end position="398"/>
    </location>
</feature>
<feature type="compositionally biased region" description="Pro residues" evidence="1">
    <location>
        <begin position="497"/>
        <end position="509"/>
    </location>
</feature>
<evidence type="ECO:0000313" key="3">
    <source>
        <dbReference type="Proteomes" id="UP000053424"/>
    </source>
</evidence>
<sequence>MAPLPSRKSLEAMKRVDLQRICKDYGVKANLKSEALIDLLLDTQSTPAHQSIQPTRRSVSTRQSSRAGPSRVSSMVVHDISDDDAEEISPEISEDVRLLEPSAKPVPPPVLPPARTRKAKELQTRLGVGKPIMAGGQGPRAVTRSSGSTRGKRAKSSKSLKPTEHTIAEEPEPLSVPLKEPEGTDIIEPPPHSSSSTDLRMGDVKKIVEDAVLPLQNQIHVLKSELNGVQAIKSDIAELQVQVADVCKAQKDLKVEFESLRELSLIVVSLKEEIRQLREGFGANHSQSRPSTPKAKSGQPKHGLMGFGLPSAFKNIATMESNAGSNSILPHPGIAESTLGKRHRESTGSNITGIVEEGREDEYSDSELAKKVVRPTKKRLRTNPDNAQEGSSNRITSMQDDEQAESSNSRAVPTFTVFRGSEEPSDYIDPPPPTDHLPEFFHPESPSSSNSNVQRSRSAAGVPTSSANAAENQPQGFNFAFLPISSTPNNGHYMPTFPYPEPPQSPSPAGPSSALYLSRQDERTDIFKSFGLPSPVRATRNYGALTQEDRGGFVNPAALTQGSSGKQREVSTSDTDVTDPPPSKRTMYGTELEGDTRFGDFGLEGMATNYWASGKF</sequence>
<evidence type="ECO:0000256" key="1">
    <source>
        <dbReference type="SAM" id="MobiDB-lite"/>
    </source>
</evidence>
<feature type="compositionally biased region" description="Basic residues" evidence="1">
    <location>
        <begin position="371"/>
        <end position="381"/>
    </location>
</feature>
<feature type="compositionally biased region" description="Polar residues" evidence="1">
    <location>
        <begin position="45"/>
        <end position="54"/>
    </location>
</feature>
<reference evidence="3" key="2">
    <citation type="submission" date="2015-01" db="EMBL/GenBank/DDBJ databases">
        <title>Evolutionary Origins and Diversification of the Mycorrhizal Mutualists.</title>
        <authorList>
            <consortium name="DOE Joint Genome Institute"/>
            <consortium name="Mycorrhizal Genomics Consortium"/>
            <person name="Kohler A."/>
            <person name="Kuo A."/>
            <person name="Nagy L.G."/>
            <person name="Floudas D."/>
            <person name="Copeland A."/>
            <person name="Barry K.W."/>
            <person name="Cichocki N."/>
            <person name="Veneault-Fourrey C."/>
            <person name="LaButti K."/>
            <person name="Lindquist E.A."/>
            <person name="Lipzen A."/>
            <person name="Lundell T."/>
            <person name="Morin E."/>
            <person name="Murat C."/>
            <person name="Riley R."/>
            <person name="Ohm R."/>
            <person name="Sun H."/>
            <person name="Tunlid A."/>
            <person name="Henrissat B."/>
            <person name="Grigoriev I.V."/>
            <person name="Hibbett D.S."/>
            <person name="Martin F."/>
        </authorList>
    </citation>
    <scope>NUCLEOTIDE SEQUENCE [LARGE SCALE GENOMIC DNA]</scope>
    <source>
        <strain evidence="3">h7</strain>
    </source>
</reference>
<gene>
    <name evidence="2" type="ORF">M413DRAFT_439782</name>
</gene>